<evidence type="ECO:0000256" key="1">
    <source>
        <dbReference type="ARBA" id="ARBA00006926"/>
    </source>
</evidence>
<dbReference type="CDD" id="cd00340">
    <property type="entry name" value="GSH_Peroxidase"/>
    <property type="match status" value="1"/>
</dbReference>
<dbReference type="PROSITE" id="PS51355">
    <property type="entry name" value="GLUTATHIONE_PEROXID_3"/>
    <property type="match status" value="1"/>
</dbReference>
<dbReference type="InterPro" id="IPR013766">
    <property type="entry name" value="Thioredoxin_domain"/>
</dbReference>
<keyword evidence="2 5" id="KW-0575">Peroxidase</keyword>
<dbReference type="PROSITE" id="PS51352">
    <property type="entry name" value="THIOREDOXIN_2"/>
    <property type="match status" value="1"/>
</dbReference>
<dbReference type="OrthoDB" id="9785502at2"/>
<dbReference type="GO" id="GO:0034599">
    <property type="term" value="P:cellular response to oxidative stress"/>
    <property type="evidence" value="ECO:0007669"/>
    <property type="project" value="TreeGrafter"/>
</dbReference>
<feature type="chain" id="PRO_5023042921" description="Glutathione peroxidase" evidence="6">
    <location>
        <begin position="20"/>
        <end position="183"/>
    </location>
</feature>
<evidence type="ECO:0000256" key="2">
    <source>
        <dbReference type="ARBA" id="ARBA00022559"/>
    </source>
</evidence>
<proteinExistence type="inferred from homology"/>
<evidence type="ECO:0000259" key="7">
    <source>
        <dbReference type="PROSITE" id="PS51352"/>
    </source>
</evidence>
<evidence type="ECO:0000256" key="3">
    <source>
        <dbReference type="ARBA" id="ARBA00023002"/>
    </source>
</evidence>
<comment type="similarity">
    <text evidence="1 5">Belongs to the glutathione peroxidase family.</text>
</comment>
<accession>A0A5B8FZK9</accession>
<dbReference type="InterPro" id="IPR000889">
    <property type="entry name" value="Glutathione_peroxidase"/>
</dbReference>
<dbReference type="SUPFAM" id="SSF52833">
    <property type="entry name" value="Thioredoxin-like"/>
    <property type="match status" value="1"/>
</dbReference>
<dbReference type="PANTHER" id="PTHR11592:SF78">
    <property type="entry name" value="GLUTATHIONE PEROXIDASE"/>
    <property type="match status" value="1"/>
</dbReference>
<evidence type="ECO:0000313" key="9">
    <source>
        <dbReference type="Proteomes" id="UP000305888"/>
    </source>
</evidence>
<name>A0A5B8FZK9_9RHOB</name>
<dbReference type="RefSeq" id="WP_138572851.1">
    <property type="nucleotide sequence ID" value="NZ_CP040818.1"/>
</dbReference>
<dbReference type="InterPro" id="IPR036249">
    <property type="entry name" value="Thioredoxin-like_sf"/>
</dbReference>
<keyword evidence="6" id="KW-0732">Signal</keyword>
<dbReference type="InterPro" id="IPR029759">
    <property type="entry name" value="GPX_AS"/>
</dbReference>
<protein>
    <recommendedName>
        <fullName evidence="5">Glutathione peroxidase</fullName>
    </recommendedName>
</protein>
<dbReference type="PANTHER" id="PTHR11592">
    <property type="entry name" value="GLUTATHIONE PEROXIDASE"/>
    <property type="match status" value="1"/>
</dbReference>
<feature type="domain" description="Thioredoxin" evidence="7">
    <location>
        <begin position="21"/>
        <end position="181"/>
    </location>
</feature>
<dbReference type="KEGG" id="ppru:FDP22_10830"/>
<dbReference type="Proteomes" id="UP000305888">
    <property type="component" value="Chromosome"/>
</dbReference>
<feature type="signal peptide" evidence="6">
    <location>
        <begin position="1"/>
        <end position="19"/>
    </location>
</feature>
<keyword evidence="9" id="KW-1185">Reference proteome</keyword>
<keyword evidence="3 5" id="KW-0560">Oxidoreductase</keyword>
<evidence type="ECO:0000256" key="5">
    <source>
        <dbReference type="RuleBase" id="RU000499"/>
    </source>
</evidence>
<dbReference type="GO" id="GO:0004601">
    <property type="term" value="F:peroxidase activity"/>
    <property type="evidence" value="ECO:0007669"/>
    <property type="project" value="UniProtKB-KW"/>
</dbReference>
<sequence length="183" mass="19754">MTRRSLQTGAMALTLSALAGMAEADTAFDHRFTALTGGEISMADFAGKAVLVVNTASMCGYTYQYQGLQDLADRYGARGLVVLGVPSDDFRQEFNSADEVKDFCEVNFSITFPMTDIEHVTGEDAHPFYRWAAVEGGAPAVPRWNFHKLLIAPDGSLAASFPTRTKPEDPEVAARIEAVLPGS</sequence>
<dbReference type="Pfam" id="PF00255">
    <property type="entry name" value="GSHPx"/>
    <property type="match status" value="1"/>
</dbReference>
<gene>
    <name evidence="8" type="ORF">FDP22_10830</name>
</gene>
<dbReference type="EMBL" id="CP040818">
    <property type="protein sequence ID" value="QDL92229.1"/>
    <property type="molecule type" value="Genomic_DNA"/>
</dbReference>
<organism evidence="8 9">
    <name type="scientific">Paroceanicella profunda</name>
    <dbReference type="NCBI Taxonomy" id="2579971"/>
    <lineage>
        <taxon>Bacteria</taxon>
        <taxon>Pseudomonadati</taxon>
        <taxon>Pseudomonadota</taxon>
        <taxon>Alphaproteobacteria</taxon>
        <taxon>Rhodobacterales</taxon>
        <taxon>Paracoccaceae</taxon>
        <taxon>Paroceanicella</taxon>
    </lineage>
</organism>
<dbReference type="Gene3D" id="3.40.30.10">
    <property type="entry name" value="Glutaredoxin"/>
    <property type="match status" value="1"/>
</dbReference>
<dbReference type="PRINTS" id="PR01011">
    <property type="entry name" value="GLUTPROXDASE"/>
</dbReference>
<dbReference type="AlphaFoldDB" id="A0A5B8FZK9"/>
<evidence type="ECO:0000256" key="4">
    <source>
        <dbReference type="PIRSR" id="PIRSR000303-1"/>
    </source>
</evidence>
<reference evidence="8 9" key="1">
    <citation type="submission" date="2019-06" db="EMBL/GenBank/DDBJ databases">
        <title>Genome sequence of Rhodobacteraceae bacterium D4M1.</title>
        <authorList>
            <person name="Cao J."/>
        </authorList>
    </citation>
    <scope>NUCLEOTIDE SEQUENCE [LARGE SCALE GENOMIC DNA]</scope>
    <source>
        <strain evidence="8 9">D4M1</strain>
    </source>
</reference>
<evidence type="ECO:0000313" key="8">
    <source>
        <dbReference type="EMBL" id="QDL92229.1"/>
    </source>
</evidence>
<feature type="active site" evidence="4">
    <location>
        <position position="59"/>
    </location>
</feature>
<dbReference type="PIRSF" id="PIRSF000303">
    <property type="entry name" value="Glutathion_perox"/>
    <property type="match status" value="1"/>
</dbReference>
<evidence type="ECO:0000256" key="6">
    <source>
        <dbReference type="SAM" id="SignalP"/>
    </source>
</evidence>
<dbReference type="PROSITE" id="PS00460">
    <property type="entry name" value="GLUTATHIONE_PEROXID_1"/>
    <property type="match status" value="1"/>
</dbReference>